<dbReference type="Pfam" id="PF00842">
    <property type="entry name" value="Ala_racemase_C"/>
    <property type="match status" value="1"/>
</dbReference>
<dbReference type="GO" id="GO:0005829">
    <property type="term" value="C:cytosol"/>
    <property type="evidence" value="ECO:0007669"/>
    <property type="project" value="TreeGrafter"/>
</dbReference>
<feature type="active site" description="Proton acceptor; specific for D-alanine" evidence="5">
    <location>
        <position position="35"/>
    </location>
</feature>
<keyword evidence="4 5" id="KW-0413">Isomerase</keyword>
<dbReference type="Pfam" id="PF01168">
    <property type="entry name" value="Ala_racemase_N"/>
    <property type="match status" value="1"/>
</dbReference>
<name>A0A4V3DU54_9NEIS</name>
<proteinExistence type="inferred from homology"/>
<dbReference type="PRINTS" id="PR00992">
    <property type="entry name" value="ALARACEMASE"/>
</dbReference>
<dbReference type="EC" id="5.1.1.1" evidence="5"/>
<dbReference type="InterPro" id="IPR020622">
    <property type="entry name" value="Ala_racemase_pyridoxalP-BS"/>
</dbReference>
<dbReference type="SUPFAM" id="SSF50621">
    <property type="entry name" value="Alanine racemase C-terminal domain-like"/>
    <property type="match status" value="1"/>
</dbReference>
<dbReference type="HAMAP" id="MF_01201">
    <property type="entry name" value="Ala_racemase"/>
    <property type="match status" value="1"/>
</dbReference>
<dbReference type="SUPFAM" id="SSF51419">
    <property type="entry name" value="PLP-binding barrel"/>
    <property type="match status" value="1"/>
</dbReference>
<accession>A0A4V3DU54</accession>
<dbReference type="PANTHER" id="PTHR30511:SF0">
    <property type="entry name" value="ALANINE RACEMASE, CATABOLIC-RELATED"/>
    <property type="match status" value="1"/>
</dbReference>
<organism evidence="9 10">
    <name type="scientific">Paludibacterium purpuratum</name>
    <dbReference type="NCBI Taxonomy" id="1144873"/>
    <lineage>
        <taxon>Bacteria</taxon>
        <taxon>Pseudomonadati</taxon>
        <taxon>Pseudomonadota</taxon>
        <taxon>Betaproteobacteria</taxon>
        <taxon>Neisseriales</taxon>
        <taxon>Chromobacteriaceae</taxon>
        <taxon>Paludibacterium</taxon>
    </lineage>
</organism>
<dbReference type="InterPro" id="IPR029066">
    <property type="entry name" value="PLP-binding_barrel"/>
</dbReference>
<evidence type="ECO:0000259" key="8">
    <source>
        <dbReference type="SMART" id="SM01005"/>
    </source>
</evidence>
<dbReference type="AlphaFoldDB" id="A0A4V3DU54"/>
<evidence type="ECO:0000256" key="2">
    <source>
        <dbReference type="ARBA" id="ARBA00001933"/>
    </source>
</evidence>
<reference evidence="9 10" key="1">
    <citation type="submission" date="2019-03" db="EMBL/GenBank/DDBJ databases">
        <title>Genomic Encyclopedia of Type Strains, Phase III (KMG-III): the genomes of soil and plant-associated and newly described type strains.</title>
        <authorList>
            <person name="Whitman W."/>
        </authorList>
    </citation>
    <scope>NUCLEOTIDE SEQUENCE [LARGE SCALE GENOMIC DNA]</scope>
    <source>
        <strain evidence="9 10">CECT 8976</strain>
    </source>
</reference>
<dbReference type="FunFam" id="3.20.20.10:FF:000002">
    <property type="entry name" value="Alanine racemase"/>
    <property type="match status" value="1"/>
</dbReference>
<dbReference type="UniPathway" id="UPA00042">
    <property type="reaction ID" value="UER00497"/>
</dbReference>
<dbReference type="InterPro" id="IPR000821">
    <property type="entry name" value="Ala_racemase"/>
</dbReference>
<feature type="binding site" evidence="5 7">
    <location>
        <position position="132"/>
    </location>
    <ligand>
        <name>substrate</name>
    </ligand>
</feature>
<feature type="binding site" evidence="5 7">
    <location>
        <position position="302"/>
    </location>
    <ligand>
        <name>substrate</name>
    </ligand>
</feature>
<comment type="caution">
    <text evidence="9">The sequence shown here is derived from an EMBL/GenBank/DDBJ whole genome shotgun (WGS) entry which is preliminary data.</text>
</comment>
<dbReference type="OrthoDB" id="9813814at2"/>
<sequence length="357" mass="38592">MTRPIRVEIDLSAIKHNYRQSRNKALGSLAYAVIKANAYGHGSLEVAQTLADEADGFAMLNLEDALALRKAGIRQPLTLLEGPFEKQETLLMAAHGIAGAIHSEHQLAWLADGHFKHGAFDAWLKVNSGMNRLGFQPRQVRLAAQQLRNMQDVTLSTVMTHFASADDERGVADQWQRFEPIARETGLPISAANSAAVFRYPHTHCERIRPGITLYGCSPFEGQTGRDLGLIPAMTLSADIIAVQHLQPGDNVGYGCCYTADKPIRLGIVACGYADGYPRSAPNGTPVSIGGVRSGTVGRVSMDMLAVDLTHIEHAGIGSRVVLWGAEVPLENVAASVGTIAYELMCGVTLRVPKLYR</sequence>
<dbReference type="Gene3D" id="3.20.20.10">
    <property type="entry name" value="Alanine racemase"/>
    <property type="match status" value="1"/>
</dbReference>
<comment type="pathway">
    <text evidence="5">Amino-acid biosynthesis; D-alanine biosynthesis; D-alanine from L-alanine: step 1/1.</text>
</comment>
<dbReference type="CDD" id="cd06827">
    <property type="entry name" value="PLPDE_III_AR_proteobact"/>
    <property type="match status" value="1"/>
</dbReference>
<dbReference type="InterPro" id="IPR001608">
    <property type="entry name" value="Ala_racemase_N"/>
</dbReference>
<evidence type="ECO:0000256" key="7">
    <source>
        <dbReference type="PIRSR" id="PIRSR600821-52"/>
    </source>
</evidence>
<dbReference type="GO" id="GO:0030632">
    <property type="term" value="P:D-alanine biosynthetic process"/>
    <property type="evidence" value="ECO:0007669"/>
    <property type="project" value="UniProtKB-UniRule"/>
</dbReference>
<comment type="similarity">
    <text evidence="5">Belongs to the alanine racemase family.</text>
</comment>
<dbReference type="GO" id="GO:0030170">
    <property type="term" value="F:pyridoxal phosphate binding"/>
    <property type="evidence" value="ECO:0007669"/>
    <property type="project" value="UniProtKB-UniRule"/>
</dbReference>
<dbReference type="GO" id="GO:0008784">
    <property type="term" value="F:alanine racemase activity"/>
    <property type="evidence" value="ECO:0007669"/>
    <property type="project" value="UniProtKB-UniRule"/>
</dbReference>
<protein>
    <recommendedName>
        <fullName evidence="5">Alanine racemase</fullName>
        <ecNumber evidence="5">5.1.1.1</ecNumber>
    </recommendedName>
</protein>
<dbReference type="InterPro" id="IPR009006">
    <property type="entry name" value="Ala_racemase/Decarboxylase_C"/>
</dbReference>
<dbReference type="InterPro" id="IPR011079">
    <property type="entry name" value="Ala_racemase_C"/>
</dbReference>
<dbReference type="PROSITE" id="PS00395">
    <property type="entry name" value="ALANINE_RACEMASE"/>
    <property type="match status" value="1"/>
</dbReference>
<dbReference type="NCBIfam" id="TIGR00492">
    <property type="entry name" value="alr"/>
    <property type="match status" value="1"/>
</dbReference>
<comment type="function">
    <text evidence="5">Catalyzes the interconversion of L-alanine and D-alanine. May also act on other amino acids.</text>
</comment>
<evidence type="ECO:0000256" key="5">
    <source>
        <dbReference type="HAMAP-Rule" id="MF_01201"/>
    </source>
</evidence>
<feature type="domain" description="Alanine racemase C-terminal" evidence="8">
    <location>
        <begin position="233"/>
        <end position="357"/>
    </location>
</feature>
<keyword evidence="3 5" id="KW-0663">Pyridoxal phosphate</keyword>
<dbReference type="SMART" id="SM01005">
    <property type="entry name" value="Ala_racemase_C"/>
    <property type="match status" value="1"/>
</dbReference>
<evidence type="ECO:0000313" key="10">
    <source>
        <dbReference type="Proteomes" id="UP000295611"/>
    </source>
</evidence>
<comment type="catalytic activity">
    <reaction evidence="1 5">
        <text>L-alanine = D-alanine</text>
        <dbReference type="Rhea" id="RHEA:20249"/>
        <dbReference type="ChEBI" id="CHEBI:57416"/>
        <dbReference type="ChEBI" id="CHEBI:57972"/>
        <dbReference type="EC" id="5.1.1.1"/>
    </reaction>
</comment>
<evidence type="ECO:0000256" key="3">
    <source>
        <dbReference type="ARBA" id="ARBA00022898"/>
    </source>
</evidence>
<evidence type="ECO:0000256" key="4">
    <source>
        <dbReference type="ARBA" id="ARBA00023235"/>
    </source>
</evidence>
<evidence type="ECO:0000256" key="6">
    <source>
        <dbReference type="PIRSR" id="PIRSR600821-50"/>
    </source>
</evidence>
<evidence type="ECO:0000313" key="9">
    <source>
        <dbReference type="EMBL" id="TDR70735.1"/>
    </source>
</evidence>
<dbReference type="RefSeq" id="WP_133684102.1">
    <property type="nucleotide sequence ID" value="NZ_SNZP01000021.1"/>
</dbReference>
<evidence type="ECO:0000256" key="1">
    <source>
        <dbReference type="ARBA" id="ARBA00000316"/>
    </source>
</evidence>
<feature type="active site" description="Proton acceptor; specific for L-alanine" evidence="5">
    <location>
        <position position="254"/>
    </location>
</feature>
<dbReference type="EMBL" id="SNZP01000021">
    <property type="protein sequence ID" value="TDR70735.1"/>
    <property type="molecule type" value="Genomic_DNA"/>
</dbReference>
<dbReference type="Gene3D" id="2.40.37.10">
    <property type="entry name" value="Lyase, Ornithine Decarboxylase, Chain A, domain 1"/>
    <property type="match status" value="1"/>
</dbReference>
<dbReference type="PANTHER" id="PTHR30511">
    <property type="entry name" value="ALANINE RACEMASE"/>
    <property type="match status" value="1"/>
</dbReference>
<gene>
    <name evidence="9" type="ORF">DFP86_12111</name>
</gene>
<feature type="modified residue" description="N6-(pyridoxal phosphate)lysine" evidence="5 6">
    <location>
        <position position="35"/>
    </location>
</feature>
<dbReference type="Proteomes" id="UP000295611">
    <property type="component" value="Unassembled WGS sequence"/>
</dbReference>
<keyword evidence="10" id="KW-1185">Reference proteome</keyword>
<comment type="cofactor">
    <cofactor evidence="2 5 6">
        <name>pyridoxal 5'-phosphate</name>
        <dbReference type="ChEBI" id="CHEBI:597326"/>
    </cofactor>
</comment>